<sequence>MRRAYGRLTKQPMGRPVTEFLLPLTVLTFPQIDPVLLQIGPLAVHWYGLGYVVGILFAWWYARRLVTNDRLWGPGGSAISPVDIDDFLIWAAAGVVLGGRLGYILFYDFARYIENPASIFAVWQGGMSFHGGLTGVTLAMILFARRRGFSIWSLFDIIAAGVPVGFGLVRVTNFINSELWGRPTDVAWSFVFPNGGPDPRHPSQLYEALLEGLALFIVLRLLTHSALKLKQPGFVAGAMVAWYGASRIFVEFFREPDAHIGYLAGGWLTMGMILSVPMVLLGVWAMLRAQKAAAA</sequence>
<keyword evidence="5 7" id="KW-1133">Transmembrane helix</keyword>
<evidence type="ECO:0000256" key="3">
    <source>
        <dbReference type="ARBA" id="ARBA00022679"/>
    </source>
</evidence>
<dbReference type="AlphaFoldDB" id="A0A1I3M581"/>
<evidence type="ECO:0000256" key="2">
    <source>
        <dbReference type="ARBA" id="ARBA00022475"/>
    </source>
</evidence>
<gene>
    <name evidence="7" type="primary">lgt</name>
    <name evidence="8" type="ORF">SAMN03080618_01671</name>
</gene>
<dbReference type="PANTHER" id="PTHR30589:SF0">
    <property type="entry name" value="PHOSPHATIDYLGLYCEROL--PROLIPOPROTEIN DIACYLGLYCERYL TRANSFERASE"/>
    <property type="match status" value="1"/>
</dbReference>
<feature type="transmembrane region" description="Helical" evidence="7">
    <location>
        <begin position="45"/>
        <end position="62"/>
    </location>
</feature>
<dbReference type="GO" id="GO:0042158">
    <property type="term" value="P:lipoprotein biosynthetic process"/>
    <property type="evidence" value="ECO:0007669"/>
    <property type="project" value="UniProtKB-UniRule"/>
</dbReference>
<feature type="transmembrane region" description="Helical" evidence="7">
    <location>
        <begin position="127"/>
        <end position="144"/>
    </location>
</feature>
<comment type="pathway">
    <text evidence="7">Protein modification; lipoprotein biosynthesis (diacylglyceryl transfer).</text>
</comment>
<evidence type="ECO:0000313" key="9">
    <source>
        <dbReference type="Proteomes" id="UP000242763"/>
    </source>
</evidence>
<feature type="transmembrane region" description="Helical" evidence="7">
    <location>
        <begin position="234"/>
        <end position="250"/>
    </location>
</feature>
<dbReference type="STRING" id="1121003.SAMN03080618_01671"/>
<keyword evidence="2 7" id="KW-1003">Cell membrane</keyword>
<keyword evidence="9" id="KW-1185">Reference proteome</keyword>
<dbReference type="UniPathway" id="UPA00664"/>
<dbReference type="PANTHER" id="PTHR30589">
    <property type="entry name" value="PROLIPOPROTEIN DIACYLGLYCERYL TRANSFERASE"/>
    <property type="match status" value="1"/>
</dbReference>
<keyword evidence="4 7" id="KW-0812">Transmembrane</keyword>
<comment type="subcellular location">
    <subcellularLocation>
        <location evidence="7">Cell membrane</location>
        <topology evidence="7">Multi-pass membrane protein</topology>
    </subcellularLocation>
</comment>
<dbReference type="Pfam" id="PF01790">
    <property type="entry name" value="LGT"/>
    <property type="match status" value="1"/>
</dbReference>
<organism evidence="8 9">
    <name type="scientific">Aquamicrobium aerolatum DSM 21857</name>
    <dbReference type="NCBI Taxonomy" id="1121003"/>
    <lineage>
        <taxon>Bacteria</taxon>
        <taxon>Pseudomonadati</taxon>
        <taxon>Pseudomonadota</taxon>
        <taxon>Alphaproteobacteria</taxon>
        <taxon>Hyphomicrobiales</taxon>
        <taxon>Phyllobacteriaceae</taxon>
        <taxon>Aerobium</taxon>
    </lineage>
</organism>
<feature type="transmembrane region" description="Helical" evidence="7">
    <location>
        <begin position="205"/>
        <end position="222"/>
    </location>
</feature>
<dbReference type="NCBIfam" id="TIGR00544">
    <property type="entry name" value="lgt"/>
    <property type="match status" value="1"/>
</dbReference>
<evidence type="ECO:0000256" key="6">
    <source>
        <dbReference type="ARBA" id="ARBA00023136"/>
    </source>
</evidence>
<keyword evidence="3 7" id="KW-0808">Transferase</keyword>
<dbReference type="InterPro" id="IPR001640">
    <property type="entry name" value="Lgt"/>
</dbReference>
<evidence type="ECO:0000313" key="8">
    <source>
        <dbReference type="EMBL" id="SFI92171.1"/>
    </source>
</evidence>
<feature type="transmembrane region" description="Helical" evidence="7">
    <location>
        <begin position="151"/>
        <end position="169"/>
    </location>
</feature>
<feature type="transmembrane region" description="Helical" evidence="7">
    <location>
        <begin position="20"/>
        <end position="39"/>
    </location>
</feature>
<comment type="catalytic activity">
    <reaction evidence="7">
        <text>L-cysteinyl-[prolipoprotein] + a 1,2-diacyl-sn-glycero-3-phospho-(1'-sn-glycerol) = an S-1,2-diacyl-sn-glyceryl-L-cysteinyl-[prolipoprotein] + sn-glycerol 1-phosphate + H(+)</text>
        <dbReference type="Rhea" id="RHEA:56712"/>
        <dbReference type="Rhea" id="RHEA-COMP:14679"/>
        <dbReference type="Rhea" id="RHEA-COMP:14680"/>
        <dbReference type="ChEBI" id="CHEBI:15378"/>
        <dbReference type="ChEBI" id="CHEBI:29950"/>
        <dbReference type="ChEBI" id="CHEBI:57685"/>
        <dbReference type="ChEBI" id="CHEBI:64716"/>
        <dbReference type="ChEBI" id="CHEBI:140658"/>
        <dbReference type="EC" id="2.5.1.145"/>
    </reaction>
</comment>
<evidence type="ECO:0000256" key="4">
    <source>
        <dbReference type="ARBA" id="ARBA00022692"/>
    </source>
</evidence>
<feature type="binding site" evidence="7">
    <location>
        <position position="170"/>
    </location>
    <ligand>
        <name>a 1,2-diacyl-sn-glycero-3-phospho-(1'-sn-glycerol)</name>
        <dbReference type="ChEBI" id="CHEBI:64716"/>
    </ligand>
</feature>
<dbReference type="EC" id="2.5.1.145" evidence="7"/>
<keyword evidence="6 7" id="KW-0472">Membrane</keyword>
<dbReference type="EMBL" id="FORF01000008">
    <property type="protein sequence ID" value="SFI92171.1"/>
    <property type="molecule type" value="Genomic_DNA"/>
</dbReference>
<comment type="function">
    <text evidence="7">Catalyzes the transfer of the diacylglyceryl group from phosphatidylglycerol to the sulfhydryl group of the N-terminal cysteine of a prolipoprotein, the first step in the formation of mature lipoproteins.</text>
</comment>
<proteinExistence type="inferred from homology"/>
<dbReference type="GO" id="GO:0008961">
    <property type="term" value="F:phosphatidylglycerol-prolipoprotein diacylglyceryl transferase activity"/>
    <property type="evidence" value="ECO:0007669"/>
    <property type="project" value="UniProtKB-UniRule"/>
</dbReference>
<evidence type="ECO:0000256" key="1">
    <source>
        <dbReference type="ARBA" id="ARBA00007150"/>
    </source>
</evidence>
<accession>A0A1I3M581</accession>
<evidence type="ECO:0000256" key="5">
    <source>
        <dbReference type="ARBA" id="ARBA00022989"/>
    </source>
</evidence>
<evidence type="ECO:0000256" key="7">
    <source>
        <dbReference type="HAMAP-Rule" id="MF_01147"/>
    </source>
</evidence>
<name>A0A1I3M581_9HYPH</name>
<dbReference type="GO" id="GO:0005886">
    <property type="term" value="C:plasma membrane"/>
    <property type="evidence" value="ECO:0007669"/>
    <property type="project" value="UniProtKB-SubCell"/>
</dbReference>
<feature type="transmembrane region" description="Helical" evidence="7">
    <location>
        <begin position="87"/>
        <end position="107"/>
    </location>
</feature>
<feature type="transmembrane region" description="Helical" evidence="7">
    <location>
        <begin position="262"/>
        <end position="287"/>
    </location>
</feature>
<protein>
    <recommendedName>
        <fullName evidence="7">Phosphatidylglycerol--prolipoprotein diacylglyceryl transferase</fullName>
        <ecNumber evidence="7">2.5.1.145</ecNumber>
    </recommendedName>
</protein>
<keyword evidence="8" id="KW-0449">Lipoprotein</keyword>
<reference evidence="9" key="1">
    <citation type="submission" date="2016-10" db="EMBL/GenBank/DDBJ databases">
        <authorList>
            <person name="Varghese N."/>
            <person name="Submissions S."/>
        </authorList>
    </citation>
    <scope>NUCLEOTIDE SEQUENCE [LARGE SCALE GENOMIC DNA]</scope>
    <source>
        <strain evidence="9">DSM 21857</strain>
    </source>
</reference>
<comment type="similarity">
    <text evidence="1 7">Belongs to the Lgt family.</text>
</comment>
<dbReference type="HAMAP" id="MF_01147">
    <property type="entry name" value="Lgt"/>
    <property type="match status" value="1"/>
</dbReference>
<dbReference type="Proteomes" id="UP000242763">
    <property type="component" value="Unassembled WGS sequence"/>
</dbReference>